<protein>
    <recommendedName>
        <fullName evidence="16">NB-ARC domain-containing protein</fullName>
    </recommendedName>
</protein>
<accession>A0ABR0X0P7</accession>
<evidence type="ECO:0000256" key="6">
    <source>
        <dbReference type="ARBA" id="ARBA00022667"/>
    </source>
</evidence>
<evidence type="ECO:0000256" key="4">
    <source>
        <dbReference type="ARBA" id="ARBA00022490"/>
    </source>
</evidence>
<reference evidence="14 15" key="1">
    <citation type="journal article" date="2021" name="Comput. Struct. Biotechnol. J.">
        <title>De novo genome assembly of the potent medicinal plant Rehmannia glutinosa using nanopore technology.</title>
        <authorList>
            <person name="Ma L."/>
            <person name="Dong C."/>
            <person name="Song C."/>
            <person name="Wang X."/>
            <person name="Zheng X."/>
            <person name="Niu Y."/>
            <person name="Chen S."/>
            <person name="Feng W."/>
        </authorList>
    </citation>
    <scope>NUCLEOTIDE SEQUENCE [LARGE SCALE GENOMIC DNA]</scope>
    <source>
        <strain evidence="14">DH-2019</strain>
    </source>
</reference>
<dbReference type="Gene3D" id="3.80.10.10">
    <property type="entry name" value="Ribonuclease Inhibitor"/>
    <property type="match status" value="1"/>
</dbReference>
<dbReference type="Gene3D" id="1.10.8.430">
    <property type="entry name" value="Helical domain of apoptotic protease-activating factors"/>
    <property type="match status" value="1"/>
</dbReference>
<dbReference type="InterPro" id="IPR032675">
    <property type="entry name" value="LRR_dom_sf"/>
</dbReference>
<dbReference type="InterPro" id="IPR002182">
    <property type="entry name" value="NB-ARC"/>
</dbReference>
<keyword evidence="7" id="KW-0677">Repeat</keyword>
<comment type="subcellular location">
    <subcellularLocation>
        <location evidence="2">Cytoplasm</location>
    </subcellularLocation>
</comment>
<evidence type="ECO:0000256" key="8">
    <source>
        <dbReference type="ARBA" id="ARBA00022741"/>
    </source>
</evidence>
<keyword evidence="10" id="KW-0067">ATP-binding</keyword>
<dbReference type="SUPFAM" id="SSF52058">
    <property type="entry name" value="L domain-like"/>
    <property type="match status" value="1"/>
</dbReference>
<evidence type="ECO:0008006" key="16">
    <source>
        <dbReference type="Google" id="ProtNLM"/>
    </source>
</evidence>
<sequence length="855" mass="98415">MRTYLYMYSVIFPCPEIREFADKALEAILRRLDRNSGSERVHVLDGQIREAICEIEDILEFHESNQFLSQSENHPSSSFNMDMQEIKQDIDSFTQLVKRLKDEYINELCNSSSLPGVDDTIVSGIYFVGNKSKMVGLSHQFSEIKNYLLTHWNNRMNIAQLVGMAGIGKTTLAKELFEDKSILEWFELRAWVRVGLEYKLEKILQCIMAQVNPDANKIYMEGDSKLAEHFFGCLKGRRYLIVLDDVDDNHIWDHLTNLLPEDQNGSRVLVTTRRGGVNTFVLVQTRTYKLPFLNKEESWDLLRQNVFGEESCPHQLKKVGEKIAENCDGLPLTIATVASLLSKAPRTVEYWEKVAEKQSYVFMDAYDQMTKVLLPSYLTLPQHLKAYFLYMGVFPQRYEVPLSELIKLWCAEGFLEPDPDKDVKDSGESLLKELVSRSLVVVRKHKSKDKIKTCRLHSSFWHLCKREAGKNKFFHVLNTRADGSAKEIKNQQRLCIHKNILFGIEDVYKSMASISTTRSLLCTGPHHQYPVPICPDLRLLRVIDALTIPFYEFPEEVLKLVQLRYLALICNRKLPDSISKLVQLRYLQFLIIRRYLSIKSSGADELHLPIEIWDMKELKHLQIMGSDLPDPRSAFLPNLLTLLDVSPHSCTQNIFEGLPNLKKLGIRIELAPDVVEPLSCFDHVSHLHNLESLKCVVVNPIFKCAPPTSTIFFPESLKKLSLSGLGYPWKYMRVIASLPNLEVLKLRCYAFRGPKWETDDEGFWALKFLLIEDTDLVQWTTGCGSFHYLKHITLRNCYKLEELPREFGSYISIIELIDCNPLAVISAKQIKENHSFPDTVHVNAHSSLDDENLKS</sequence>
<comment type="similarity">
    <text evidence="3">Belongs to the disease resistance NB-LRR family.</text>
</comment>
<dbReference type="InterPro" id="IPR044974">
    <property type="entry name" value="Disease_R_plants"/>
</dbReference>
<keyword evidence="15" id="KW-1185">Reference proteome</keyword>
<evidence type="ECO:0000313" key="14">
    <source>
        <dbReference type="EMBL" id="KAK6153263.1"/>
    </source>
</evidence>
<feature type="domain" description="NB-ARC" evidence="11">
    <location>
        <begin position="142"/>
        <end position="310"/>
    </location>
</feature>
<dbReference type="InterPro" id="IPR027417">
    <property type="entry name" value="P-loop_NTPase"/>
</dbReference>
<dbReference type="Pfam" id="PF00931">
    <property type="entry name" value="NB-ARC"/>
    <property type="match status" value="1"/>
</dbReference>
<dbReference type="Gene3D" id="1.20.5.4130">
    <property type="match status" value="1"/>
</dbReference>
<proteinExistence type="inferred from homology"/>
<evidence type="ECO:0000256" key="1">
    <source>
        <dbReference type="ARBA" id="ARBA00002074"/>
    </source>
</evidence>
<feature type="domain" description="Disease resistance R13L4/SHOC-2-like LRR" evidence="13">
    <location>
        <begin position="518"/>
        <end position="793"/>
    </location>
</feature>
<feature type="domain" description="Disease resistance protein winged helix" evidence="12">
    <location>
        <begin position="393"/>
        <end position="461"/>
    </location>
</feature>
<dbReference type="InterPro" id="IPR036388">
    <property type="entry name" value="WH-like_DNA-bd_sf"/>
</dbReference>
<evidence type="ECO:0000259" key="11">
    <source>
        <dbReference type="Pfam" id="PF00931"/>
    </source>
</evidence>
<dbReference type="Pfam" id="PF23598">
    <property type="entry name" value="LRR_14"/>
    <property type="match status" value="1"/>
</dbReference>
<keyword evidence="9" id="KW-0611">Plant defense</keyword>
<evidence type="ECO:0000259" key="12">
    <source>
        <dbReference type="Pfam" id="PF23559"/>
    </source>
</evidence>
<dbReference type="SUPFAM" id="SSF52540">
    <property type="entry name" value="P-loop containing nucleoside triphosphate hydrolases"/>
    <property type="match status" value="1"/>
</dbReference>
<dbReference type="Gene3D" id="1.10.10.10">
    <property type="entry name" value="Winged helix-like DNA-binding domain superfamily/Winged helix DNA-binding domain"/>
    <property type="match status" value="1"/>
</dbReference>
<evidence type="ECO:0000256" key="2">
    <source>
        <dbReference type="ARBA" id="ARBA00004496"/>
    </source>
</evidence>
<dbReference type="PANTHER" id="PTHR23155:SF1152">
    <property type="entry name" value="AAA+ ATPASE DOMAIN-CONTAINING PROTEIN"/>
    <property type="match status" value="1"/>
</dbReference>
<evidence type="ECO:0000256" key="5">
    <source>
        <dbReference type="ARBA" id="ARBA00022614"/>
    </source>
</evidence>
<organism evidence="14 15">
    <name type="scientific">Rehmannia glutinosa</name>
    <name type="common">Chinese foxglove</name>
    <dbReference type="NCBI Taxonomy" id="99300"/>
    <lineage>
        <taxon>Eukaryota</taxon>
        <taxon>Viridiplantae</taxon>
        <taxon>Streptophyta</taxon>
        <taxon>Embryophyta</taxon>
        <taxon>Tracheophyta</taxon>
        <taxon>Spermatophyta</taxon>
        <taxon>Magnoliopsida</taxon>
        <taxon>eudicotyledons</taxon>
        <taxon>Gunneridae</taxon>
        <taxon>Pentapetalae</taxon>
        <taxon>asterids</taxon>
        <taxon>lamiids</taxon>
        <taxon>Lamiales</taxon>
        <taxon>Orobanchaceae</taxon>
        <taxon>Rehmannieae</taxon>
        <taxon>Rehmannia</taxon>
    </lineage>
</organism>
<evidence type="ECO:0000256" key="7">
    <source>
        <dbReference type="ARBA" id="ARBA00022737"/>
    </source>
</evidence>
<comment type="function">
    <text evidence="1">Confers resistance to late blight (Phytophthora infestans) races carrying the avirulence gene Avr1. Resistance proteins guard the plant against pathogens that contain an appropriate avirulence protein via an indirect interaction with this avirulence protein. That triggers a defense system including the hypersensitive response, which restricts the pathogen growth.</text>
</comment>
<keyword evidence="4" id="KW-0963">Cytoplasm</keyword>
<evidence type="ECO:0000313" key="15">
    <source>
        <dbReference type="Proteomes" id="UP001318860"/>
    </source>
</evidence>
<dbReference type="PRINTS" id="PR00364">
    <property type="entry name" value="DISEASERSIST"/>
</dbReference>
<evidence type="ECO:0000256" key="3">
    <source>
        <dbReference type="ARBA" id="ARBA00008894"/>
    </source>
</evidence>
<evidence type="ECO:0000259" key="13">
    <source>
        <dbReference type="Pfam" id="PF23598"/>
    </source>
</evidence>
<dbReference type="InterPro" id="IPR055414">
    <property type="entry name" value="LRR_R13L4/SHOC2-like"/>
</dbReference>
<dbReference type="InterPro" id="IPR042197">
    <property type="entry name" value="Apaf_helical"/>
</dbReference>
<dbReference type="InterPro" id="IPR058922">
    <property type="entry name" value="WHD_DRP"/>
</dbReference>
<dbReference type="EMBL" id="JABTTQ020000006">
    <property type="protein sequence ID" value="KAK6153263.1"/>
    <property type="molecule type" value="Genomic_DNA"/>
</dbReference>
<keyword evidence="6" id="KW-0381">Hypersensitive response</keyword>
<dbReference type="Gene3D" id="3.40.50.300">
    <property type="entry name" value="P-loop containing nucleotide triphosphate hydrolases"/>
    <property type="match status" value="1"/>
</dbReference>
<evidence type="ECO:0000256" key="9">
    <source>
        <dbReference type="ARBA" id="ARBA00022821"/>
    </source>
</evidence>
<dbReference type="PANTHER" id="PTHR23155">
    <property type="entry name" value="DISEASE RESISTANCE PROTEIN RP"/>
    <property type="match status" value="1"/>
</dbReference>
<keyword evidence="5" id="KW-0433">Leucine-rich repeat</keyword>
<dbReference type="Pfam" id="PF23559">
    <property type="entry name" value="WHD_DRP"/>
    <property type="match status" value="1"/>
</dbReference>
<comment type="caution">
    <text evidence="14">The sequence shown here is derived from an EMBL/GenBank/DDBJ whole genome shotgun (WGS) entry which is preliminary data.</text>
</comment>
<dbReference type="Proteomes" id="UP001318860">
    <property type="component" value="Unassembled WGS sequence"/>
</dbReference>
<keyword evidence="8" id="KW-0547">Nucleotide-binding</keyword>
<evidence type="ECO:0000256" key="10">
    <source>
        <dbReference type="ARBA" id="ARBA00022840"/>
    </source>
</evidence>
<name>A0ABR0X0P7_REHGL</name>
<gene>
    <name evidence="14" type="ORF">DH2020_012902</name>
</gene>